<dbReference type="EMBL" id="IACM01146722">
    <property type="protein sequence ID" value="LAB40882.1"/>
    <property type="molecule type" value="Transcribed_RNA"/>
</dbReference>
<sequence>MLALGGGAEELTILGDRASWVTWATALTWEQICIKHVILFFFVGSRSAILGQTKDPHHLCNEPEFDLWKSFNSIVALNIALNNPPPNLSSSPKPYYSYITLYNF</sequence>
<reference evidence="1" key="1">
    <citation type="submission" date="2017-07" db="EMBL/GenBank/DDBJ databases">
        <authorList>
            <person name="Mikheyev A."/>
            <person name="Grau M."/>
        </authorList>
    </citation>
    <scope>NUCLEOTIDE SEQUENCE</scope>
    <source>
        <tissue evidence="1">Venom_gland</tissue>
    </source>
</reference>
<name>A0A2D4N5E1_9SAUR</name>
<accession>A0A2D4N5E1</accession>
<evidence type="ECO:0000313" key="1">
    <source>
        <dbReference type="EMBL" id="LAB40882.1"/>
    </source>
</evidence>
<dbReference type="AlphaFoldDB" id="A0A2D4N5E1"/>
<reference evidence="1" key="2">
    <citation type="submission" date="2017-11" db="EMBL/GenBank/DDBJ databases">
        <title>Coralsnake Venomics: Analyses of Venom Gland Transcriptomes and Proteomes of Six Brazilian Taxa.</title>
        <authorList>
            <person name="Aird S.D."/>
            <person name="Jorge da Silva N."/>
            <person name="Qiu L."/>
            <person name="Villar-Briones A."/>
            <person name="Aparecida-Saddi V."/>
            <person name="Campos-Telles M.P."/>
            <person name="Grau M."/>
            <person name="Mikheyev A.S."/>
        </authorList>
    </citation>
    <scope>NUCLEOTIDE SEQUENCE</scope>
    <source>
        <tissue evidence="1">Venom_gland</tissue>
    </source>
</reference>
<organism evidence="1">
    <name type="scientific">Micrurus spixii</name>
    <name type="common">Amazon coral snake</name>
    <dbReference type="NCBI Taxonomy" id="129469"/>
    <lineage>
        <taxon>Eukaryota</taxon>
        <taxon>Metazoa</taxon>
        <taxon>Chordata</taxon>
        <taxon>Craniata</taxon>
        <taxon>Vertebrata</taxon>
        <taxon>Euteleostomi</taxon>
        <taxon>Lepidosauria</taxon>
        <taxon>Squamata</taxon>
        <taxon>Bifurcata</taxon>
        <taxon>Unidentata</taxon>
        <taxon>Episquamata</taxon>
        <taxon>Toxicofera</taxon>
        <taxon>Serpentes</taxon>
        <taxon>Colubroidea</taxon>
        <taxon>Elapidae</taxon>
        <taxon>Elapinae</taxon>
        <taxon>Micrurus</taxon>
    </lineage>
</organism>
<protein>
    <submittedName>
        <fullName evidence="1">Uncharacterized protein</fullName>
    </submittedName>
</protein>
<proteinExistence type="predicted"/>